<evidence type="ECO:0000256" key="3">
    <source>
        <dbReference type="SAM" id="MobiDB-lite"/>
    </source>
</evidence>
<keyword evidence="5" id="KW-1185">Reference proteome</keyword>
<protein>
    <submittedName>
        <fullName evidence="4">Uncharacterized protein</fullName>
    </submittedName>
</protein>
<dbReference type="PANTHER" id="PTHR43439:SF2">
    <property type="entry name" value="ENZYME, PUTATIVE (JCVI)-RELATED"/>
    <property type="match status" value="1"/>
</dbReference>
<dbReference type="SUPFAM" id="SSF56801">
    <property type="entry name" value="Acetyl-CoA synthetase-like"/>
    <property type="match status" value="1"/>
</dbReference>
<reference evidence="4" key="1">
    <citation type="submission" date="2022-11" db="EMBL/GenBank/DDBJ databases">
        <title>Chromosomal genome sequence assembly and mating type (MAT) locus characterization of the leprose asexual lichenized fungus Lepraria neglecta (Nyl.) Erichsen.</title>
        <authorList>
            <person name="Allen J.L."/>
            <person name="Pfeffer B."/>
        </authorList>
    </citation>
    <scope>NUCLEOTIDE SEQUENCE</scope>
    <source>
        <strain evidence="4">Allen 5258</strain>
    </source>
</reference>
<gene>
    <name evidence="4" type="ORF">OEA41_005559</name>
</gene>
<dbReference type="AlphaFoldDB" id="A0AAE0DQJ2"/>
<evidence type="ECO:0000313" key="5">
    <source>
        <dbReference type="Proteomes" id="UP001276659"/>
    </source>
</evidence>
<dbReference type="PANTHER" id="PTHR43439">
    <property type="entry name" value="PHENYLACETATE-COENZYME A LIGASE"/>
    <property type="match status" value="1"/>
</dbReference>
<organism evidence="4 5">
    <name type="scientific">Lepraria neglecta</name>
    <dbReference type="NCBI Taxonomy" id="209136"/>
    <lineage>
        <taxon>Eukaryota</taxon>
        <taxon>Fungi</taxon>
        <taxon>Dikarya</taxon>
        <taxon>Ascomycota</taxon>
        <taxon>Pezizomycotina</taxon>
        <taxon>Lecanoromycetes</taxon>
        <taxon>OSLEUM clade</taxon>
        <taxon>Lecanoromycetidae</taxon>
        <taxon>Lecanorales</taxon>
        <taxon>Lecanorineae</taxon>
        <taxon>Stereocaulaceae</taxon>
        <taxon>Lepraria</taxon>
    </lineage>
</organism>
<accession>A0AAE0DQJ2</accession>
<dbReference type="Proteomes" id="UP001276659">
    <property type="component" value="Unassembled WGS sequence"/>
</dbReference>
<feature type="region of interest" description="Disordered" evidence="3">
    <location>
        <begin position="214"/>
        <end position="266"/>
    </location>
</feature>
<keyword evidence="2" id="KW-0597">Phosphoprotein</keyword>
<comment type="caution">
    <text evidence="4">The sequence shown here is derived from an EMBL/GenBank/DDBJ whole genome shotgun (WGS) entry which is preliminary data.</text>
</comment>
<evidence type="ECO:0000256" key="2">
    <source>
        <dbReference type="ARBA" id="ARBA00022553"/>
    </source>
</evidence>
<dbReference type="Pfam" id="PF23562">
    <property type="entry name" value="AMP-binding_C_3"/>
    <property type="match status" value="1"/>
</dbReference>
<name>A0AAE0DQJ2_9LECA</name>
<evidence type="ECO:0000313" key="4">
    <source>
        <dbReference type="EMBL" id="KAK3179437.1"/>
    </source>
</evidence>
<evidence type="ECO:0000256" key="1">
    <source>
        <dbReference type="ARBA" id="ARBA00022450"/>
    </source>
</evidence>
<keyword evidence="1" id="KW-0596">Phosphopantetheine</keyword>
<dbReference type="EMBL" id="JASNWA010000002">
    <property type="protein sequence ID" value="KAK3179437.1"/>
    <property type="molecule type" value="Genomic_DNA"/>
</dbReference>
<proteinExistence type="predicted"/>
<dbReference type="InterPro" id="IPR051414">
    <property type="entry name" value="Adenylate-forming_Reductase"/>
</dbReference>
<sequence length="266" mass="29952">MKLITLFGSTETKLFPIEVDDDSTNWEYIPISRFLGYEFRPSRHKLFELVIVRKEDLYLFQGVFSTFPDLQEYPMKDLYERNPSNGGSWAFRARADDIIALNNAEKLNPVTMETIISGHPAVKSAIIGGHGQFQAALLVEPNQPLLDDKERLKFILDIWPTVMQANRDCPAHGRIMKDFITLTSPDKPLPRAGKDTVQRYAAIKLYAEEFKALYSSKSEKPQPEPMNGTVELSSACKAEALTGGTDTRGEQAEPPNEPSWNAKSRA</sequence>